<evidence type="ECO:0000313" key="2">
    <source>
        <dbReference type="Proteomes" id="UP000683511"/>
    </source>
</evidence>
<reference evidence="1" key="1">
    <citation type="submission" date="2017-04" db="EMBL/GenBank/DDBJ databases">
        <title>Genome deletions in a multicellular cyanobacterial endosymbiont for morphological adaptation in marine diatoms.</title>
        <authorList>
            <person name="Wang Y."/>
            <person name="Gao H."/>
            <person name="Li R."/>
            <person name="Xu X."/>
        </authorList>
    </citation>
    <scope>NUCLEOTIDE SEQUENCE</scope>
    <source>
        <strain evidence="1">FACHB 800</strain>
    </source>
</reference>
<evidence type="ECO:0000313" key="1">
    <source>
        <dbReference type="EMBL" id="QXE26420.1"/>
    </source>
</evidence>
<dbReference type="AlphaFoldDB" id="A0A975TDD5"/>
<proteinExistence type="predicted"/>
<organism evidence="1 2">
    <name type="scientific">Richelia sinica FACHB-800</name>
    <dbReference type="NCBI Taxonomy" id="1357546"/>
    <lineage>
        <taxon>Bacteria</taxon>
        <taxon>Bacillati</taxon>
        <taxon>Cyanobacteriota</taxon>
        <taxon>Cyanophyceae</taxon>
        <taxon>Nostocales</taxon>
        <taxon>Nostocaceae</taxon>
        <taxon>Richelia</taxon>
    </lineage>
</organism>
<name>A0A975TDD5_9NOST</name>
<accession>A0A975TDD5</accession>
<dbReference type="KEGG" id="rsin:B6N60_05152"/>
<gene>
    <name evidence="1" type="ORF">B6N60_05152</name>
</gene>
<dbReference type="Proteomes" id="UP000683511">
    <property type="component" value="Chromosome"/>
</dbReference>
<sequence length="34" mass="3832">MLFSNFEQWFDFDHTPLRELSSGGVFVGCGFACS</sequence>
<keyword evidence="2" id="KW-1185">Reference proteome</keyword>
<protein>
    <submittedName>
        <fullName evidence="1">Uncharacterized protein</fullName>
    </submittedName>
</protein>
<dbReference type="EMBL" id="CP021056">
    <property type="protein sequence ID" value="QXE26420.1"/>
    <property type="molecule type" value="Genomic_DNA"/>
</dbReference>